<evidence type="ECO:0000256" key="4">
    <source>
        <dbReference type="ARBA" id="ARBA00022692"/>
    </source>
</evidence>
<evidence type="ECO:0000256" key="5">
    <source>
        <dbReference type="ARBA" id="ARBA00022794"/>
    </source>
</evidence>
<dbReference type="AlphaFoldDB" id="A0ABD3U0C8"/>
<dbReference type="GO" id="GO:0005929">
    <property type="term" value="C:cilium"/>
    <property type="evidence" value="ECO:0007669"/>
    <property type="project" value="UniProtKB-SubCell"/>
</dbReference>
<organism evidence="13 14">
    <name type="scientific">Sinanodonta woodiana</name>
    <name type="common">Chinese pond mussel</name>
    <name type="synonym">Anodonta woodiana</name>
    <dbReference type="NCBI Taxonomy" id="1069815"/>
    <lineage>
        <taxon>Eukaryota</taxon>
        <taxon>Metazoa</taxon>
        <taxon>Spiralia</taxon>
        <taxon>Lophotrochozoa</taxon>
        <taxon>Mollusca</taxon>
        <taxon>Bivalvia</taxon>
        <taxon>Autobranchia</taxon>
        <taxon>Heteroconchia</taxon>
        <taxon>Palaeoheterodonta</taxon>
        <taxon>Unionida</taxon>
        <taxon>Unionoidea</taxon>
        <taxon>Unionidae</taxon>
        <taxon>Unioninae</taxon>
        <taxon>Sinanodonta</taxon>
    </lineage>
</organism>
<feature type="transmembrane region" description="Helical" evidence="12">
    <location>
        <begin position="279"/>
        <end position="299"/>
    </location>
</feature>
<dbReference type="Proteomes" id="UP001634394">
    <property type="component" value="Unassembled WGS sequence"/>
</dbReference>
<evidence type="ECO:0000256" key="8">
    <source>
        <dbReference type="ARBA" id="ARBA00023136"/>
    </source>
</evidence>
<keyword evidence="4 12" id="KW-0812">Transmembrane</keyword>
<evidence type="ECO:0000256" key="3">
    <source>
        <dbReference type="ARBA" id="ARBA00008783"/>
    </source>
</evidence>
<comment type="caution">
    <text evidence="13">The sequence shown here is derived from an EMBL/GenBank/DDBJ whole genome shotgun (WGS) entry which is preliminary data.</text>
</comment>
<keyword evidence="14" id="KW-1185">Reference proteome</keyword>
<proteinExistence type="inferred from homology"/>
<feature type="compositionally biased region" description="Basic and acidic residues" evidence="11">
    <location>
        <begin position="1"/>
        <end position="10"/>
    </location>
</feature>
<feature type="compositionally biased region" description="Low complexity" evidence="11">
    <location>
        <begin position="62"/>
        <end position="75"/>
    </location>
</feature>
<evidence type="ECO:0000313" key="14">
    <source>
        <dbReference type="Proteomes" id="UP001634394"/>
    </source>
</evidence>
<name>A0ABD3U0C8_SINWO</name>
<keyword evidence="6 12" id="KW-1133">Transmembrane helix</keyword>
<accession>A0ABD3U0C8</accession>
<dbReference type="PANTHER" id="PTHR28388:SF1">
    <property type="entry name" value="TRANSMEMBRANE PROTEIN 237"/>
    <property type="match status" value="1"/>
</dbReference>
<evidence type="ECO:0000256" key="12">
    <source>
        <dbReference type="SAM" id="Phobius"/>
    </source>
</evidence>
<dbReference type="GO" id="GO:0030030">
    <property type="term" value="P:cell projection organization"/>
    <property type="evidence" value="ECO:0007669"/>
    <property type="project" value="UniProtKB-KW"/>
</dbReference>
<gene>
    <name evidence="13" type="ORF">ACJMK2_020824</name>
</gene>
<keyword evidence="7" id="KW-0969">Cilium</keyword>
<keyword evidence="5" id="KW-0970">Cilium biogenesis/degradation</keyword>
<sequence>MAETTSDRNGKPTKLPPLSSTSNTEEGAPIKKVVKRKKKKPIGEGTQDSGGPPATPRRRKAAAASQSATSEGTETTPKKKKKKIPRKTEENEGEPSTARSAESQGEDVAGSKASLLSKSTKGQTPRKKKVKKKVKKTTAGEEFFDSTLAADLTDIQEDIITAEDKEEEDLPKIPYSTASAVLKSQPMEKLFIETSRGFKSENKGQFAKKVAEQQAVKKQVPEAPKNTTIAFALRTHKVLQTFCLFCHGLIAGISLWHIVMAYVLLYNGNVNFLLFYRPVALPVQCMYYILLALCTVSACDRFDVGNPTKKFLLRAVTLQSGAISVIIYLAALILSLSAASLEDRLNLGNRTALWDNPTKVEENISRWRNINTARGILSILGWFVLSITPMADRLTKNLQEADGNVLGDSVEMSKESPA</sequence>
<feature type="transmembrane region" description="Helical" evidence="12">
    <location>
        <begin position="242"/>
        <end position="267"/>
    </location>
</feature>
<evidence type="ECO:0000256" key="10">
    <source>
        <dbReference type="ARBA" id="ARBA00025631"/>
    </source>
</evidence>
<feature type="transmembrane region" description="Helical" evidence="12">
    <location>
        <begin position="311"/>
        <end position="336"/>
    </location>
</feature>
<dbReference type="InterPro" id="IPR029409">
    <property type="entry name" value="TMEM237"/>
</dbReference>
<comment type="similarity">
    <text evidence="3">Belongs to the TMEM237 family.</text>
</comment>
<keyword evidence="9" id="KW-0966">Cell projection</keyword>
<feature type="compositionally biased region" description="Polar residues" evidence="11">
    <location>
        <begin position="114"/>
        <end position="123"/>
    </location>
</feature>
<feature type="region of interest" description="Disordered" evidence="11">
    <location>
        <begin position="1"/>
        <end position="136"/>
    </location>
</feature>
<comment type="subcellular location">
    <subcellularLocation>
        <location evidence="1">Cell projection</location>
        <location evidence="1">Cilium</location>
    </subcellularLocation>
    <subcellularLocation>
        <location evidence="2">Membrane</location>
        <topology evidence="2">Multi-pass membrane protein</topology>
    </subcellularLocation>
</comment>
<keyword evidence="8 12" id="KW-0472">Membrane</keyword>
<dbReference type="Pfam" id="PF15383">
    <property type="entry name" value="TMEM237"/>
    <property type="match status" value="1"/>
</dbReference>
<protein>
    <recommendedName>
        <fullName evidence="15">Transmembrane protein 237</fullName>
    </recommendedName>
</protein>
<dbReference type="PANTHER" id="PTHR28388">
    <property type="entry name" value="TRANSMEMBRANE PROTEIN 237"/>
    <property type="match status" value="1"/>
</dbReference>
<evidence type="ECO:0000256" key="2">
    <source>
        <dbReference type="ARBA" id="ARBA00004141"/>
    </source>
</evidence>
<evidence type="ECO:0000256" key="9">
    <source>
        <dbReference type="ARBA" id="ARBA00023273"/>
    </source>
</evidence>
<reference evidence="13 14" key="1">
    <citation type="submission" date="2024-11" db="EMBL/GenBank/DDBJ databases">
        <title>Chromosome-level genome assembly of the freshwater bivalve Anodonta woodiana.</title>
        <authorList>
            <person name="Chen X."/>
        </authorList>
    </citation>
    <scope>NUCLEOTIDE SEQUENCE [LARGE SCALE GENOMIC DNA]</scope>
    <source>
        <strain evidence="13">MN2024</strain>
        <tissue evidence="13">Gills</tissue>
    </source>
</reference>
<evidence type="ECO:0000256" key="1">
    <source>
        <dbReference type="ARBA" id="ARBA00004138"/>
    </source>
</evidence>
<evidence type="ECO:0000256" key="6">
    <source>
        <dbReference type="ARBA" id="ARBA00022989"/>
    </source>
</evidence>
<evidence type="ECO:0000313" key="13">
    <source>
        <dbReference type="EMBL" id="KAL3842841.1"/>
    </source>
</evidence>
<evidence type="ECO:0000256" key="11">
    <source>
        <dbReference type="SAM" id="MobiDB-lite"/>
    </source>
</evidence>
<dbReference type="GO" id="GO:0016020">
    <property type="term" value="C:membrane"/>
    <property type="evidence" value="ECO:0007669"/>
    <property type="project" value="UniProtKB-SubCell"/>
</dbReference>
<feature type="compositionally biased region" description="Basic residues" evidence="11">
    <location>
        <begin position="124"/>
        <end position="136"/>
    </location>
</feature>
<comment type="function">
    <text evidence="10">Component of the transition zone in primary cilia. Required for ciliogenesis.</text>
</comment>
<dbReference type="EMBL" id="JBJQND010000017">
    <property type="protein sequence ID" value="KAL3842841.1"/>
    <property type="molecule type" value="Genomic_DNA"/>
</dbReference>
<evidence type="ECO:0008006" key="15">
    <source>
        <dbReference type="Google" id="ProtNLM"/>
    </source>
</evidence>
<evidence type="ECO:0000256" key="7">
    <source>
        <dbReference type="ARBA" id="ARBA00023069"/>
    </source>
</evidence>